<evidence type="ECO:0000313" key="7">
    <source>
        <dbReference type="EMBL" id="CAD7661734.1"/>
    </source>
</evidence>
<evidence type="ECO:0000256" key="5">
    <source>
        <dbReference type="ARBA" id="ARBA00023136"/>
    </source>
</evidence>
<keyword evidence="3" id="KW-0999">Mitochondrion inner membrane</keyword>
<dbReference type="Gene3D" id="4.10.91.10">
    <property type="entry name" value="Cytochrome c oxidase, subunit VIIa"/>
    <property type="match status" value="1"/>
</dbReference>
<dbReference type="GO" id="GO:0045277">
    <property type="term" value="C:respiratory chain complex IV"/>
    <property type="evidence" value="ECO:0007669"/>
    <property type="project" value="InterPro"/>
</dbReference>
<dbReference type="AlphaFoldDB" id="A0A7R9QYJ8"/>
<dbReference type="InterPro" id="IPR036539">
    <property type="entry name" value="Cyt_c_oxidase_su7a_sf"/>
</dbReference>
<evidence type="ECO:0000313" key="8">
    <source>
        <dbReference type="Proteomes" id="UP000728032"/>
    </source>
</evidence>
<proteinExistence type="inferred from homology"/>
<evidence type="ECO:0000256" key="3">
    <source>
        <dbReference type="ARBA" id="ARBA00022792"/>
    </source>
</evidence>
<protein>
    <submittedName>
        <fullName evidence="7">Uncharacterized protein</fullName>
    </submittedName>
</protein>
<gene>
    <name evidence="7" type="ORF">ONB1V03_LOCUS18294</name>
</gene>
<dbReference type="SUPFAM" id="SSF81419">
    <property type="entry name" value="Mitochondrial cytochrome c oxidase subunit VIIa"/>
    <property type="match status" value="1"/>
</dbReference>
<dbReference type="EMBL" id="CAJPVJ010024824">
    <property type="protein sequence ID" value="CAG2178870.1"/>
    <property type="molecule type" value="Genomic_DNA"/>
</dbReference>
<keyword evidence="4" id="KW-0496">Mitochondrion</keyword>
<evidence type="ECO:0000256" key="4">
    <source>
        <dbReference type="ARBA" id="ARBA00023128"/>
    </source>
</evidence>
<keyword evidence="8" id="KW-1185">Reference proteome</keyword>
<keyword evidence="6" id="KW-0812">Transmembrane</keyword>
<sequence length="133" mass="15038">MNTMAMRKAIQKHQMLKVSALMSSMAQRAMSAGAAHPNPNPHGWKSWRDIPDSMIPTTSKRDPNNPIYGTRKYVNYRKQQIWYQIPDGVPVFLKGGTTDKVLYYGLWIAVSTLVLVNAYHIGDMIFGKPTKKA</sequence>
<comment type="subcellular location">
    <subcellularLocation>
        <location evidence="1">Mitochondrion inner membrane</location>
    </subcellularLocation>
</comment>
<evidence type="ECO:0000256" key="6">
    <source>
        <dbReference type="SAM" id="Phobius"/>
    </source>
</evidence>
<comment type="similarity">
    <text evidence="2">Belongs to the cytochrome c oxidase VIIa family.</text>
</comment>
<dbReference type="GO" id="GO:0006123">
    <property type="term" value="P:mitochondrial electron transport, cytochrome c to oxygen"/>
    <property type="evidence" value="ECO:0007669"/>
    <property type="project" value="InterPro"/>
</dbReference>
<accession>A0A7R9QYJ8</accession>
<dbReference type="EMBL" id="OC939649">
    <property type="protein sequence ID" value="CAD7661734.1"/>
    <property type="molecule type" value="Genomic_DNA"/>
</dbReference>
<name>A0A7R9QYJ8_9ACAR</name>
<dbReference type="Proteomes" id="UP000728032">
    <property type="component" value="Unassembled WGS sequence"/>
</dbReference>
<feature type="transmembrane region" description="Helical" evidence="6">
    <location>
        <begin position="101"/>
        <end position="122"/>
    </location>
</feature>
<evidence type="ECO:0000256" key="1">
    <source>
        <dbReference type="ARBA" id="ARBA00004273"/>
    </source>
</evidence>
<dbReference type="GO" id="GO:0005743">
    <property type="term" value="C:mitochondrial inner membrane"/>
    <property type="evidence" value="ECO:0007669"/>
    <property type="project" value="UniProtKB-SubCell"/>
</dbReference>
<keyword evidence="6" id="KW-1133">Transmembrane helix</keyword>
<reference evidence="7" key="1">
    <citation type="submission" date="2020-11" db="EMBL/GenBank/DDBJ databases">
        <authorList>
            <person name="Tran Van P."/>
        </authorList>
    </citation>
    <scope>NUCLEOTIDE SEQUENCE</scope>
</reference>
<keyword evidence="5 6" id="KW-0472">Membrane</keyword>
<dbReference type="OrthoDB" id="6481145at2759"/>
<organism evidence="7">
    <name type="scientific">Oppiella nova</name>
    <dbReference type="NCBI Taxonomy" id="334625"/>
    <lineage>
        <taxon>Eukaryota</taxon>
        <taxon>Metazoa</taxon>
        <taxon>Ecdysozoa</taxon>
        <taxon>Arthropoda</taxon>
        <taxon>Chelicerata</taxon>
        <taxon>Arachnida</taxon>
        <taxon>Acari</taxon>
        <taxon>Acariformes</taxon>
        <taxon>Sarcoptiformes</taxon>
        <taxon>Oribatida</taxon>
        <taxon>Brachypylina</taxon>
        <taxon>Oppioidea</taxon>
        <taxon>Oppiidae</taxon>
        <taxon>Oppiella</taxon>
    </lineage>
</organism>
<evidence type="ECO:0000256" key="2">
    <source>
        <dbReference type="ARBA" id="ARBA00009331"/>
    </source>
</evidence>